<dbReference type="RefSeq" id="XP_020479472.1">
    <property type="nucleotide sequence ID" value="XM_020623816.1"/>
</dbReference>
<dbReference type="PROSITE" id="PS00018">
    <property type="entry name" value="EF_HAND_1"/>
    <property type="match status" value="1"/>
</dbReference>
<dbReference type="CTD" id="563060"/>
<evidence type="ECO:0000259" key="4">
    <source>
        <dbReference type="PROSITE" id="PS50222"/>
    </source>
</evidence>
<organism evidence="5 6">
    <name type="scientific">Monopterus albus</name>
    <name type="common">Swamp eel</name>
    <dbReference type="NCBI Taxonomy" id="43700"/>
    <lineage>
        <taxon>Eukaryota</taxon>
        <taxon>Metazoa</taxon>
        <taxon>Chordata</taxon>
        <taxon>Craniata</taxon>
        <taxon>Vertebrata</taxon>
        <taxon>Euteleostomi</taxon>
        <taxon>Actinopterygii</taxon>
        <taxon>Neopterygii</taxon>
        <taxon>Teleostei</taxon>
        <taxon>Neoteleostei</taxon>
        <taxon>Acanthomorphata</taxon>
        <taxon>Anabantaria</taxon>
        <taxon>Synbranchiformes</taxon>
        <taxon>Synbranchidae</taxon>
        <taxon>Monopterus</taxon>
    </lineage>
</organism>
<feature type="domain" description="EF-hand" evidence="4">
    <location>
        <begin position="43"/>
        <end position="78"/>
    </location>
</feature>
<feature type="compositionally biased region" description="Basic and acidic residues" evidence="3">
    <location>
        <begin position="104"/>
        <end position="130"/>
    </location>
</feature>
<evidence type="ECO:0000256" key="3">
    <source>
        <dbReference type="SAM" id="MobiDB-lite"/>
    </source>
</evidence>
<reference evidence="5" key="1">
    <citation type="submission" date="2025-08" db="UniProtKB">
        <authorList>
            <consortium name="Ensembl"/>
        </authorList>
    </citation>
    <scope>IDENTIFICATION</scope>
</reference>
<dbReference type="GO" id="GO:0005615">
    <property type="term" value="C:extracellular space"/>
    <property type="evidence" value="ECO:0007669"/>
    <property type="project" value="TreeGrafter"/>
</dbReference>
<dbReference type="STRING" id="43700.ENSMALP00000027125"/>
<dbReference type="KEGG" id="malb:109973920"/>
<accession>A0A3Q3K2W8</accession>
<dbReference type="SUPFAM" id="SSF47473">
    <property type="entry name" value="EF-hand"/>
    <property type="match status" value="1"/>
</dbReference>
<dbReference type="GeneID" id="109973920"/>
<evidence type="ECO:0000313" key="5">
    <source>
        <dbReference type="Ensembl" id="ENSMALP00000027125.1"/>
    </source>
</evidence>
<dbReference type="Pfam" id="PF01023">
    <property type="entry name" value="S_100"/>
    <property type="match status" value="1"/>
</dbReference>
<sequence>MEAAIQSVVKVFLKASKGKESLGRKEFQSLVKTQLCNILSDTDSKEAVNNMAQSLDANQDGKVAFEEFMKLVGYLSTSLSEQRVLAAKEPSQNAASAQVAQSAHNKEEEKPEAKAEAKEEAKPEVKEEAKPGATAEVKVDANADKTAEVKVVVKAEGETQPQAANKEPAIVVVPAAGEAAAASATVEMVIKEENKVVETEVVVGAAEKLAAAVEAEVEKTEEAAS</sequence>
<dbReference type="InterPro" id="IPR018247">
    <property type="entry name" value="EF_Hand_1_Ca_BS"/>
</dbReference>
<protein>
    <recommendedName>
        <fullName evidence="4">EF-hand domain-containing protein</fullName>
    </recommendedName>
</protein>
<name>A0A3Q3K2W8_MONAL</name>
<evidence type="ECO:0000313" key="6">
    <source>
        <dbReference type="Proteomes" id="UP000261600"/>
    </source>
</evidence>
<dbReference type="PANTHER" id="PTHR11639">
    <property type="entry name" value="S100 CALCIUM-BINDING PROTEIN"/>
    <property type="match status" value="1"/>
</dbReference>
<dbReference type="AlphaFoldDB" id="A0A3Q3K2W8"/>
<evidence type="ECO:0000256" key="2">
    <source>
        <dbReference type="ARBA" id="ARBA00022837"/>
    </source>
</evidence>
<keyword evidence="6" id="KW-1185">Reference proteome</keyword>
<dbReference type="InterPro" id="IPR002048">
    <property type="entry name" value="EF_hand_dom"/>
</dbReference>
<dbReference type="GO" id="GO:0048306">
    <property type="term" value="F:calcium-dependent protein binding"/>
    <property type="evidence" value="ECO:0007669"/>
    <property type="project" value="TreeGrafter"/>
</dbReference>
<keyword evidence="1" id="KW-0479">Metal-binding</keyword>
<feature type="region of interest" description="Disordered" evidence="3">
    <location>
        <begin position="90"/>
        <end position="141"/>
    </location>
</feature>
<proteinExistence type="predicted"/>
<dbReference type="OrthoDB" id="8961427at2759"/>
<dbReference type="SMART" id="SM01394">
    <property type="entry name" value="S_100"/>
    <property type="match status" value="1"/>
</dbReference>
<dbReference type="GO" id="GO:0005509">
    <property type="term" value="F:calcium ion binding"/>
    <property type="evidence" value="ECO:0007669"/>
    <property type="project" value="InterPro"/>
</dbReference>
<keyword evidence="2" id="KW-0106">Calcium</keyword>
<dbReference type="Ensembl" id="ENSMALT00000027627.1">
    <property type="protein sequence ID" value="ENSMALP00000027125.1"/>
    <property type="gene ID" value="ENSMALG00000018828.1"/>
</dbReference>
<dbReference type="Gene3D" id="1.10.238.10">
    <property type="entry name" value="EF-hand"/>
    <property type="match status" value="1"/>
</dbReference>
<feature type="compositionally biased region" description="Low complexity" evidence="3">
    <location>
        <begin position="91"/>
        <end position="103"/>
    </location>
</feature>
<evidence type="ECO:0000256" key="1">
    <source>
        <dbReference type="ARBA" id="ARBA00022723"/>
    </source>
</evidence>
<dbReference type="GO" id="GO:0048471">
    <property type="term" value="C:perinuclear region of cytoplasm"/>
    <property type="evidence" value="ECO:0007669"/>
    <property type="project" value="TreeGrafter"/>
</dbReference>
<dbReference type="InterPro" id="IPR013787">
    <property type="entry name" value="S100_Ca-bd_sub"/>
</dbReference>
<dbReference type="Proteomes" id="UP000261600">
    <property type="component" value="Unplaced"/>
</dbReference>
<dbReference type="PANTHER" id="PTHR11639:SF115">
    <property type="entry name" value="S100 CALCIUM-BINDING PROTEIN U-RELATED"/>
    <property type="match status" value="1"/>
</dbReference>
<dbReference type="PROSITE" id="PS50222">
    <property type="entry name" value="EF_HAND_2"/>
    <property type="match status" value="1"/>
</dbReference>
<dbReference type="InterPro" id="IPR011992">
    <property type="entry name" value="EF-hand-dom_pair"/>
</dbReference>
<reference evidence="5" key="2">
    <citation type="submission" date="2025-09" db="UniProtKB">
        <authorList>
            <consortium name="Ensembl"/>
        </authorList>
    </citation>
    <scope>IDENTIFICATION</scope>
</reference>